<gene>
    <name evidence="1" type="ORF">HX858_09315</name>
</gene>
<organism evidence="1 2">
    <name type="scientific">Marine Group I thaumarchaeote</name>
    <dbReference type="NCBI Taxonomy" id="2511932"/>
    <lineage>
        <taxon>Archaea</taxon>
        <taxon>Nitrososphaerota</taxon>
        <taxon>Marine Group I</taxon>
    </lineage>
</organism>
<dbReference type="Proteomes" id="UP000575480">
    <property type="component" value="Unassembled WGS sequence"/>
</dbReference>
<comment type="caution">
    <text evidence="1">The sequence shown here is derived from an EMBL/GenBank/DDBJ whole genome shotgun (WGS) entry which is preliminary data.</text>
</comment>
<reference evidence="1 2" key="1">
    <citation type="journal article" date="2019" name="Environ. Microbiol.">
        <title>Genomics insights into ecotype formation of ammonia-oxidizing archaea in the deep ocean.</title>
        <authorList>
            <person name="Wang Y."/>
            <person name="Huang J.M."/>
            <person name="Cui G.J."/>
            <person name="Nunoura T."/>
            <person name="Takaki Y."/>
            <person name="Li W.L."/>
            <person name="Li J."/>
            <person name="Gao Z.M."/>
            <person name="Takai K."/>
            <person name="Zhang A.Q."/>
            <person name="Stepanauskas R."/>
        </authorList>
    </citation>
    <scope>NUCLEOTIDE SEQUENCE [LARGE SCALE GENOMIC DNA]</scope>
    <source>
        <strain evidence="1 2">L15a</strain>
    </source>
</reference>
<sequence length="71" mass="8165">MVTLCTILGCYPPLSKEDWQYPTHLDCANAGYYKIAELAEAFIELKGLQSFEDSRPRFTFYCVKQPEPPET</sequence>
<proteinExistence type="predicted"/>
<protein>
    <submittedName>
        <fullName evidence="1">Uncharacterized protein</fullName>
    </submittedName>
</protein>
<evidence type="ECO:0000313" key="2">
    <source>
        <dbReference type="Proteomes" id="UP000575480"/>
    </source>
</evidence>
<dbReference type="AlphaFoldDB" id="A0A7K4MWN3"/>
<accession>A0A7K4MWN3</accession>
<name>A0A7K4MWN3_9ARCH</name>
<dbReference type="EMBL" id="JACATH010000026">
    <property type="protein sequence ID" value="NWJ57925.1"/>
    <property type="molecule type" value="Genomic_DNA"/>
</dbReference>
<evidence type="ECO:0000313" key="1">
    <source>
        <dbReference type="EMBL" id="NWJ57925.1"/>
    </source>
</evidence>